<organism evidence="4 5">
    <name type="scientific">Staphylococcus capitis</name>
    <dbReference type="NCBI Taxonomy" id="29388"/>
    <lineage>
        <taxon>Bacteria</taxon>
        <taxon>Bacillati</taxon>
        <taxon>Bacillota</taxon>
        <taxon>Bacilli</taxon>
        <taxon>Bacillales</taxon>
        <taxon>Staphylococcaceae</taxon>
        <taxon>Staphylococcus</taxon>
    </lineage>
</organism>
<feature type="compositionally biased region" description="Basic and acidic residues" evidence="2">
    <location>
        <begin position="37"/>
        <end position="48"/>
    </location>
</feature>
<sequence>MKVFKKLKRNQKESYNNQKENQTSSKYNKNKRRIFKSQRERRREKENRDENYEMFRGLVGDRDYRTRQGMTNGVLVLIALVLGTLGLYLTTSGSHKYLLDLANNTTPIGDELEFRKSGASLKFGGAWTDKNKDVTVVKLKYSKTAKDTLSTQGRQYKIFVIDDDNKIKKKANIGYGVLGTQGDGFLFINGKLDKKPYTFIMTNQLDVSTNDEDSNMEGSSGNVSDSERLAKNADDLSQSEIEESLSRTQKSDVNDSGRINFTKNSHKPNVDYIDFRVNPYSESTKVINDSFLKPDGEIDYSKAVDKTTVDDAVGSVDKSIKSKEQDIKDNKTRLKEFKHRVKQNKDDKDAKDNIESIKKKLKEQKESLKQLEKLKSRYEDEDFDKSSFGDMQENYKMIHSKK</sequence>
<name>A0ABX1SNV6_STACP</name>
<feature type="region of interest" description="Disordered" evidence="2">
    <location>
        <begin position="209"/>
        <end position="262"/>
    </location>
</feature>
<evidence type="ECO:0000256" key="2">
    <source>
        <dbReference type="SAM" id="MobiDB-lite"/>
    </source>
</evidence>
<reference evidence="4 5" key="1">
    <citation type="submission" date="2020-04" db="EMBL/GenBank/DDBJ databases">
        <title>The Epidemiology and Molecular Characteristics of Linezolid-Resistant Staphylococcus capitis in Huashan Hospital, Shanghai.</title>
        <authorList>
            <person name="Ding L."/>
            <person name="Li P."/>
            <person name="Yang Y."/>
            <person name="Lin D."/>
            <person name="Xu X."/>
        </authorList>
    </citation>
    <scope>NUCLEOTIDE SEQUENCE [LARGE SCALE GENOMIC DNA]</scope>
    <source>
        <strain evidence="4 5">17-84</strain>
    </source>
</reference>
<gene>
    <name evidence="4" type="ORF">HHM24_04380</name>
</gene>
<keyword evidence="3" id="KW-0472">Membrane</keyword>
<dbReference type="EMBL" id="JABBMI010000055">
    <property type="protein sequence ID" value="NMK53989.1"/>
    <property type="molecule type" value="Genomic_DNA"/>
</dbReference>
<evidence type="ECO:0000313" key="4">
    <source>
        <dbReference type="EMBL" id="NMK53989.1"/>
    </source>
</evidence>
<keyword evidence="5" id="KW-1185">Reference proteome</keyword>
<feature type="region of interest" description="Disordered" evidence="2">
    <location>
        <begin position="1"/>
        <end position="48"/>
    </location>
</feature>
<keyword evidence="3" id="KW-0812">Transmembrane</keyword>
<feature type="coiled-coil region" evidence="1">
    <location>
        <begin position="320"/>
        <end position="381"/>
    </location>
</feature>
<feature type="transmembrane region" description="Helical" evidence="3">
    <location>
        <begin position="70"/>
        <end position="89"/>
    </location>
</feature>
<feature type="compositionally biased region" description="Basic and acidic residues" evidence="2">
    <location>
        <begin position="225"/>
        <end position="234"/>
    </location>
</feature>
<protein>
    <submittedName>
        <fullName evidence="4">Uncharacterized protein</fullName>
    </submittedName>
</protein>
<evidence type="ECO:0000256" key="1">
    <source>
        <dbReference type="SAM" id="Coils"/>
    </source>
</evidence>
<comment type="caution">
    <text evidence="4">The sequence shown here is derived from an EMBL/GenBank/DDBJ whole genome shotgun (WGS) entry which is preliminary data.</text>
</comment>
<accession>A0ABX1SNV6</accession>
<evidence type="ECO:0000313" key="5">
    <source>
        <dbReference type="Proteomes" id="UP000538955"/>
    </source>
</evidence>
<proteinExistence type="predicted"/>
<dbReference type="RefSeq" id="WP_168992951.1">
    <property type="nucleotide sequence ID" value="NZ_JABBMI010000055.1"/>
</dbReference>
<feature type="compositionally biased region" description="Polar residues" evidence="2">
    <location>
        <begin position="13"/>
        <end position="27"/>
    </location>
</feature>
<evidence type="ECO:0000256" key="3">
    <source>
        <dbReference type="SAM" id="Phobius"/>
    </source>
</evidence>
<keyword evidence="1" id="KW-0175">Coiled coil</keyword>
<keyword evidence="3" id="KW-1133">Transmembrane helix</keyword>
<dbReference type="Proteomes" id="UP000538955">
    <property type="component" value="Unassembled WGS sequence"/>
</dbReference>